<dbReference type="SUPFAM" id="SSF81665">
    <property type="entry name" value="Calcium ATPase, transmembrane domain M"/>
    <property type="match status" value="1"/>
</dbReference>
<gene>
    <name evidence="22" type="ORF">BCR44DRAFT_1499966</name>
</gene>
<feature type="binding site" evidence="17">
    <location>
        <position position="487"/>
    </location>
    <ligand>
        <name>ATP</name>
        <dbReference type="ChEBI" id="CHEBI:30616"/>
    </ligand>
</feature>
<dbReference type="FunFam" id="3.40.50.1000:FF:000009">
    <property type="entry name" value="Phospholipid-transporting ATPase"/>
    <property type="match status" value="1"/>
</dbReference>
<dbReference type="PANTHER" id="PTHR24092">
    <property type="entry name" value="PROBABLE PHOSPHOLIPID-TRANSPORTING ATPASE"/>
    <property type="match status" value="1"/>
</dbReference>
<keyword evidence="7 17" id="KW-0547">Nucleotide-binding</keyword>
<evidence type="ECO:0000256" key="17">
    <source>
        <dbReference type="PIRSR" id="PIRSR606539-2"/>
    </source>
</evidence>
<keyword evidence="11 19" id="KW-1133">Transmembrane helix</keyword>
<evidence type="ECO:0000256" key="9">
    <source>
        <dbReference type="ARBA" id="ARBA00022842"/>
    </source>
</evidence>
<dbReference type="InterPro" id="IPR044492">
    <property type="entry name" value="P_typ_ATPase_HD_dom"/>
</dbReference>
<feature type="compositionally biased region" description="Basic and acidic residues" evidence="20">
    <location>
        <begin position="30"/>
        <end position="48"/>
    </location>
</feature>
<dbReference type="GO" id="GO:0000287">
    <property type="term" value="F:magnesium ion binding"/>
    <property type="evidence" value="ECO:0007669"/>
    <property type="project" value="UniProtKB-UniRule"/>
</dbReference>
<comment type="caution">
    <text evidence="22">The sequence shown here is derived from an EMBL/GenBank/DDBJ whole genome shotgun (WGS) entry which is preliminary data.</text>
</comment>
<dbReference type="SUPFAM" id="SSF81653">
    <property type="entry name" value="Calcium ATPase, transduction domain A"/>
    <property type="match status" value="1"/>
</dbReference>
<accession>A0A1Y2HKD2</accession>
<dbReference type="GO" id="GO:0016887">
    <property type="term" value="F:ATP hydrolysis activity"/>
    <property type="evidence" value="ECO:0007669"/>
    <property type="project" value="InterPro"/>
</dbReference>
<feature type="compositionally biased region" description="Low complexity" evidence="20">
    <location>
        <begin position="113"/>
        <end position="122"/>
    </location>
</feature>
<evidence type="ECO:0000256" key="1">
    <source>
        <dbReference type="ARBA" id="ARBA00001946"/>
    </source>
</evidence>
<feature type="compositionally biased region" description="Low complexity" evidence="20">
    <location>
        <begin position="72"/>
        <end position="84"/>
    </location>
</feature>
<dbReference type="GO" id="GO:0005524">
    <property type="term" value="F:ATP binding"/>
    <property type="evidence" value="ECO:0007669"/>
    <property type="project" value="UniProtKB-UniRule"/>
</dbReference>
<keyword evidence="6 18" id="KW-0479">Metal-binding</keyword>
<evidence type="ECO:0000256" key="14">
    <source>
        <dbReference type="ARBA" id="ARBA00034036"/>
    </source>
</evidence>
<feature type="binding site" evidence="18">
    <location>
        <position position="912"/>
    </location>
    <ligand>
        <name>Mg(2+)</name>
        <dbReference type="ChEBI" id="CHEBI:18420"/>
    </ligand>
</feature>
<dbReference type="GO" id="GO:0005886">
    <property type="term" value="C:plasma membrane"/>
    <property type="evidence" value="ECO:0007669"/>
    <property type="project" value="TreeGrafter"/>
</dbReference>
<dbReference type="Proteomes" id="UP000193411">
    <property type="component" value="Unassembled WGS sequence"/>
</dbReference>
<dbReference type="InterPro" id="IPR008250">
    <property type="entry name" value="ATPase_P-typ_transduc_dom_A_sf"/>
</dbReference>
<protein>
    <recommendedName>
        <fullName evidence="19">Phospholipid-transporting ATPase</fullName>
        <ecNumber evidence="19">7.6.2.1</ecNumber>
    </recommendedName>
</protein>
<dbReference type="InterPro" id="IPR023299">
    <property type="entry name" value="ATPase_P-typ_cyto_dom_N"/>
</dbReference>
<evidence type="ECO:0000256" key="13">
    <source>
        <dbReference type="ARBA" id="ARBA00023136"/>
    </source>
</evidence>
<feature type="transmembrane region" description="Helical" evidence="19">
    <location>
        <begin position="202"/>
        <end position="221"/>
    </location>
</feature>
<evidence type="ECO:0000256" key="3">
    <source>
        <dbReference type="ARBA" id="ARBA00008109"/>
    </source>
</evidence>
<evidence type="ECO:0000256" key="10">
    <source>
        <dbReference type="ARBA" id="ARBA00022967"/>
    </source>
</evidence>
<comment type="catalytic activity">
    <reaction evidence="15">
        <text>a 1,2-diacyl-sn-glycero-3-phosphoethanolamine(out) + ATP + H2O = a 1,2-diacyl-sn-glycero-3-phosphoethanolamine(in) + ADP + phosphate + H(+)</text>
        <dbReference type="Rhea" id="RHEA:66132"/>
        <dbReference type="ChEBI" id="CHEBI:15377"/>
        <dbReference type="ChEBI" id="CHEBI:15378"/>
        <dbReference type="ChEBI" id="CHEBI:30616"/>
        <dbReference type="ChEBI" id="CHEBI:43474"/>
        <dbReference type="ChEBI" id="CHEBI:64612"/>
        <dbReference type="ChEBI" id="CHEBI:456216"/>
    </reaction>
    <physiologicalReaction direction="left-to-right" evidence="15">
        <dbReference type="Rhea" id="RHEA:66133"/>
    </physiologicalReaction>
</comment>
<feature type="transmembrane region" description="Helical" evidence="19">
    <location>
        <begin position="175"/>
        <end position="196"/>
    </location>
</feature>
<dbReference type="PANTHER" id="PTHR24092:SF5">
    <property type="entry name" value="PHOSPHOLIPID-TRANSPORTING ATPASE"/>
    <property type="match status" value="1"/>
</dbReference>
<feature type="transmembrane region" description="Helical" evidence="19">
    <location>
        <begin position="945"/>
        <end position="967"/>
    </location>
</feature>
<feature type="binding site" evidence="17">
    <location>
        <position position="489"/>
    </location>
    <ligand>
        <name>ATP</name>
        <dbReference type="ChEBI" id="CHEBI:30616"/>
    </ligand>
</feature>
<dbReference type="GO" id="GO:0006897">
    <property type="term" value="P:endocytosis"/>
    <property type="evidence" value="ECO:0007669"/>
    <property type="project" value="TreeGrafter"/>
</dbReference>
<evidence type="ECO:0000256" key="12">
    <source>
        <dbReference type="ARBA" id="ARBA00023055"/>
    </source>
</evidence>
<feature type="binding site" evidence="18">
    <location>
        <position position="908"/>
    </location>
    <ligand>
        <name>Mg(2+)</name>
        <dbReference type="ChEBI" id="CHEBI:18420"/>
    </ligand>
</feature>
<dbReference type="Pfam" id="PF16209">
    <property type="entry name" value="PhoLip_ATPase_N"/>
    <property type="match status" value="1"/>
</dbReference>
<evidence type="ECO:0000256" key="18">
    <source>
        <dbReference type="PIRSR" id="PIRSR606539-3"/>
    </source>
</evidence>
<dbReference type="InterPro" id="IPR032631">
    <property type="entry name" value="P-type_ATPase_N"/>
</dbReference>
<dbReference type="SFLD" id="SFLDF00027">
    <property type="entry name" value="p-type_atpase"/>
    <property type="match status" value="1"/>
</dbReference>
<proteinExistence type="inferred from homology"/>
<dbReference type="InterPro" id="IPR036412">
    <property type="entry name" value="HAD-like_sf"/>
</dbReference>
<feature type="binding site" evidence="17">
    <location>
        <position position="488"/>
    </location>
    <ligand>
        <name>ATP</name>
        <dbReference type="ChEBI" id="CHEBI:30616"/>
    </ligand>
</feature>
<dbReference type="Gene3D" id="3.40.50.1000">
    <property type="entry name" value="HAD superfamily/HAD-like"/>
    <property type="match status" value="1"/>
</dbReference>
<organism evidence="22 23">
    <name type="scientific">Catenaria anguillulae PL171</name>
    <dbReference type="NCBI Taxonomy" id="765915"/>
    <lineage>
        <taxon>Eukaryota</taxon>
        <taxon>Fungi</taxon>
        <taxon>Fungi incertae sedis</taxon>
        <taxon>Blastocladiomycota</taxon>
        <taxon>Blastocladiomycetes</taxon>
        <taxon>Blastocladiales</taxon>
        <taxon>Catenariaceae</taxon>
        <taxon>Catenaria</taxon>
    </lineage>
</organism>
<evidence type="ECO:0000259" key="21">
    <source>
        <dbReference type="Pfam" id="PF16209"/>
    </source>
</evidence>
<dbReference type="GO" id="GO:0045332">
    <property type="term" value="P:phospholipid translocation"/>
    <property type="evidence" value="ECO:0007669"/>
    <property type="project" value="TreeGrafter"/>
</dbReference>
<feature type="transmembrane region" description="Helical" evidence="19">
    <location>
        <begin position="1014"/>
        <end position="1031"/>
    </location>
</feature>
<dbReference type="InterPro" id="IPR023298">
    <property type="entry name" value="ATPase_P-typ_TM_dom_sf"/>
</dbReference>
<dbReference type="GO" id="GO:0010008">
    <property type="term" value="C:endosome membrane"/>
    <property type="evidence" value="ECO:0007669"/>
    <property type="project" value="UniProtKB-SubCell"/>
</dbReference>
<evidence type="ECO:0000256" key="6">
    <source>
        <dbReference type="ARBA" id="ARBA00022723"/>
    </source>
</evidence>
<feature type="binding site" evidence="17">
    <location>
        <position position="661"/>
    </location>
    <ligand>
        <name>ATP</name>
        <dbReference type="ChEBI" id="CHEBI:30616"/>
    </ligand>
</feature>
<dbReference type="OrthoDB" id="377733at2759"/>
<dbReference type="PROSITE" id="PS00154">
    <property type="entry name" value="ATPASE_E1_E2"/>
    <property type="match status" value="1"/>
</dbReference>
<feature type="region of interest" description="Disordered" evidence="20">
    <location>
        <begin position="106"/>
        <end position="132"/>
    </location>
</feature>
<evidence type="ECO:0000256" key="8">
    <source>
        <dbReference type="ARBA" id="ARBA00022840"/>
    </source>
</evidence>
<evidence type="ECO:0000256" key="20">
    <source>
        <dbReference type="SAM" id="MobiDB-lite"/>
    </source>
</evidence>
<feature type="region of interest" description="Disordered" evidence="20">
    <location>
        <begin position="14"/>
        <end position="84"/>
    </location>
</feature>
<dbReference type="SUPFAM" id="SSF81660">
    <property type="entry name" value="Metal cation-transporting ATPase, ATP-binding domain N"/>
    <property type="match status" value="1"/>
</dbReference>
<evidence type="ECO:0000256" key="15">
    <source>
        <dbReference type="ARBA" id="ARBA00049128"/>
    </source>
</evidence>
<feature type="transmembrane region" description="Helical" evidence="19">
    <location>
        <begin position="1043"/>
        <end position="1062"/>
    </location>
</feature>
<feature type="binding site" evidence="17">
    <location>
        <position position="888"/>
    </location>
    <ligand>
        <name>ATP</name>
        <dbReference type="ChEBI" id="CHEBI:30616"/>
    </ligand>
</feature>
<feature type="binding site" evidence="17">
    <location>
        <position position="912"/>
    </location>
    <ligand>
        <name>ATP</name>
        <dbReference type="ChEBI" id="CHEBI:30616"/>
    </ligand>
</feature>
<feature type="active site" description="4-aspartylphosphate intermediate" evidence="16">
    <location>
        <position position="487"/>
    </location>
</feature>
<feature type="binding site" evidence="17">
    <location>
        <position position="801"/>
    </location>
    <ligand>
        <name>ATP</name>
        <dbReference type="ChEBI" id="CHEBI:30616"/>
    </ligand>
</feature>
<keyword evidence="4" id="KW-0813">Transport</keyword>
<dbReference type="GO" id="GO:0005802">
    <property type="term" value="C:trans-Golgi network"/>
    <property type="evidence" value="ECO:0007669"/>
    <property type="project" value="TreeGrafter"/>
</dbReference>
<comment type="subcellular location">
    <subcellularLocation>
        <location evidence="2">Endosome membrane</location>
        <topology evidence="2">Multi-pass membrane protein</topology>
    </subcellularLocation>
    <subcellularLocation>
        <location evidence="19">Membrane</location>
        <topology evidence="19">Multi-pass membrane protein</topology>
    </subcellularLocation>
</comment>
<dbReference type="GO" id="GO:0006890">
    <property type="term" value="P:retrograde vesicle-mediated transport, Golgi to endoplasmic reticulum"/>
    <property type="evidence" value="ECO:0007669"/>
    <property type="project" value="TreeGrafter"/>
</dbReference>
<dbReference type="EMBL" id="MCFL01000024">
    <property type="protein sequence ID" value="ORZ35078.1"/>
    <property type="molecule type" value="Genomic_DNA"/>
</dbReference>
<evidence type="ECO:0000256" key="2">
    <source>
        <dbReference type="ARBA" id="ARBA00004337"/>
    </source>
</evidence>
<evidence type="ECO:0000256" key="16">
    <source>
        <dbReference type="PIRSR" id="PIRSR606539-1"/>
    </source>
</evidence>
<dbReference type="SFLD" id="SFLDS00003">
    <property type="entry name" value="Haloacid_Dehalogenase"/>
    <property type="match status" value="1"/>
</dbReference>
<comment type="similarity">
    <text evidence="3 19">Belongs to the cation transport ATPase (P-type) (TC 3.A.3) family. Type IV subfamily.</text>
</comment>
<feature type="binding site" evidence="17">
    <location>
        <position position="800"/>
    </location>
    <ligand>
        <name>ATP</name>
        <dbReference type="ChEBI" id="CHEBI:30616"/>
    </ligand>
</feature>
<feature type="domain" description="P-type ATPase N-terminal" evidence="21">
    <location>
        <begin position="149"/>
        <end position="208"/>
    </location>
</feature>
<dbReference type="GO" id="GO:0140326">
    <property type="term" value="F:ATPase-coupled intramembrane lipid transporter activity"/>
    <property type="evidence" value="ECO:0007669"/>
    <property type="project" value="UniProtKB-EC"/>
</dbReference>
<feature type="binding site" evidence="17">
    <location>
        <position position="911"/>
    </location>
    <ligand>
        <name>ATP</name>
        <dbReference type="ChEBI" id="CHEBI:30616"/>
    </ligand>
</feature>
<keyword evidence="5 19" id="KW-0812">Transmembrane</keyword>
<reference evidence="22 23" key="1">
    <citation type="submission" date="2016-07" db="EMBL/GenBank/DDBJ databases">
        <title>Pervasive Adenine N6-methylation of Active Genes in Fungi.</title>
        <authorList>
            <consortium name="DOE Joint Genome Institute"/>
            <person name="Mondo S.J."/>
            <person name="Dannebaum R.O."/>
            <person name="Kuo R.C."/>
            <person name="Labutti K."/>
            <person name="Haridas S."/>
            <person name="Kuo A."/>
            <person name="Salamov A."/>
            <person name="Ahrendt S.R."/>
            <person name="Lipzen A."/>
            <person name="Sullivan W."/>
            <person name="Andreopoulos W.B."/>
            <person name="Clum A."/>
            <person name="Lindquist E."/>
            <person name="Daum C."/>
            <person name="Ramamoorthy G.K."/>
            <person name="Gryganskyi A."/>
            <person name="Culley D."/>
            <person name="Magnuson J.K."/>
            <person name="James T.Y."/>
            <person name="O'Malley M.A."/>
            <person name="Stajich J.E."/>
            <person name="Spatafora J.W."/>
            <person name="Visel A."/>
            <person name="Grigoriev I.V."/>
        </authorList>
    </citation>
    <scope>NUCLEOTIDE SEQUENCE [LARGE SCALE GENOMIC DNA]</scope>
    <source>
        <strain evidence="22 23">PL171</strain>
    </source>
</reference>
<dbReference type="Gene3D" id="2.70.150.10">
    <property type="entry name" value="Calcium-transporting ATPase, cytoplasmic transduction domain A"/>
    <property type="match status" value="1"/>
</dbReference>
<dbReference type="InterPro" id="IPR018303">
    <property type="entry name" value="ATPase_P-typ_P_site"/>
</dbReference>
<keyword evidence="9 18" id="KW-0460">Magnesium</keyword>
<dbReference type="InterPro" id="IPR001757">
    <property type="entry name" value="P_typ_ATPase"/>
</dbReference>
<evidence type="ECO:0000313" key="23">
    <source>
        <dbReference type="Proteomes" id="UP000193411"/>
    </source>
</evidence>
<feature type="transmembrane region" description="Helical" evidence="19">
    <location>
        <begin position="424"/>
        <end position="443"/>
    </location>
</feature>
<evidence type="ECO:0000256" key="4">
    <source>
        <dbReference type="ARBA" id="ARBA00022448"/>
    </source>
</evidence>
<feature type="transmembrane region" description="Helical" evidence="19">
    <location>
        <begin position="988"/>
        <end position="1008"/>
    </location>
</feature>
<dbReference type="InterPro" id="IPR023214">
    <property type="entry name" value="HAD_sf"/>
</dbReference>
<dbReference type="NCBIfam" id="TIGR01494">
    <property type="entry name" value="ATPase_P-type"/>
    <property type="match status" value="2"/>
</dbReference>
<feature type="binding site" evidence="17">
    <location>
        <position position="619"/>
    </location>
    <ligand>
        <name>ATP</name>
        <dbReference type="ChEBI" id="CHEBI:30616"/>
    </ligand>
</feature>
<evidence type="ECO:0000313" key="22">
    <source>
        <dbReference type="EMBL" id="ORZ35078.1"/>
    </source>
</evidence>
<feature type="binding site" evidence="17">
    <location>
        <position position="802"/>
    </location>
    <ligand>
        <name>ATP</name>
        <dbReference type="ChEBI" id="CHEBI:30616"/>
    </ligand>
</feature>
<feature type="binding site" evidence="18">
    <location>
        <position position="489"/>
    </location>
    <ligand>
        <name>Mg(2+)</name>
        <dbReference type="ChEBI" id="CHEBI:18420"/>
    </ligand>
</feature>
<dbReference type="EC" id="7.6.2.1" evidence="19"/>
<feature type="compositionally biased region" description="Low complexity" evidence="20">
    <location>
        <begin position="14"/>
        <end position="29"/>
    </location>
</feature>
<feature type="binding site" evidence="17">
    <location>
        <position position="882"/>
    </location>
    <ligand>
        <name>ATP</name>
        <dbReference type="ChEBI" id="CHEBI:30616"/>
    </ligand>
</feature>
<dbReference type="SUPFAM" id="SSF56784">
    <property type="entry name" value="HAD-like"/>
    <property type="match status" value="1"/>
</dbReference>
<keyword evidence="13 19" id="KW-0472">Membrane</keyword>
<evidence type="ECO:0000256" key="7">
    <source>
        <dbReference type="ARBA" id="ARBA00022741"/>
    </source>
</evidence>
<keyword evidence="23" id="KW-1185">Reference proteome</keyword>
<dbReference type="NCBIfam" id="TIGR01652">
    <property type="entry name" value="ATPase-Plipid"/>
    <property type="match status" value="1"/>
</dbReference>
<keyword evidence="8 17" id="KW-0067">ATP-binding</keyword>
<dbReference type="AlphaFoldDB" id="A0A1Y2HKD2"/>
<evidence type="ECO:0000256" key="19">
    <source>
        <dbReference type="RuleBase" id="RU362033"/>
    </source>
</evidence>
<comment type="cofactor">
    <cofactor evidence="1 18">
        <name>Mg(2+)</name>
        <dbReference type="ChEBI" id="CHEBI:18420"/>
    </cofactor>
</comment>
<evidence type="ECO:0000256" key="5">
    <source>
        <dbReference type="ARBA" id="ARBA00022692"/>
    </source>
</evidence>
<keyword evidence="10 19" id="KW-1278">Translocase</keyword>
<dbReference type="SFLD" id="SFLDG00002">
    <property type="entry name" value="C1.7:_P-type_atpase_like"/>
    <property type="match status" value="1"/>
</dbReference>
<dbReference type="Pfam" id="PF13246">
    <property type="entry name" value="Cation_ATPase"/>
    <property type="match status" value="1"/>
</dbReference>
<evidence type="ECO:0000256" key="11">
    <source>
        <dbReference type="ARBA" id="ARBA00022989"/>
    </source>
</evidence>
<name>A0A1Y2HKD2_9FUNG</name>
<feature type="binding site" evidence="17">
    <location>
        <position position="719"/>
    </location>
    <ligand>
        <name>ATP</name>
        <dbReference type="ChEBI" id="CHEBI:30616"/>
    </ligand>
</feature>
<keyword evidence="12" id="KW-0445">Lipid transport</keyword>
<comment type="catalytic activity">
    <reaction evidence="14 19">
        <text>ATP + H2O + phospholipidSide 1 = ADP + phosphate + phospholipidSide 2.</text>
        <dbReference type="EC" id="7.6.2.1"/>
    </reaction>
</comment>
<dbReference type="Gene3D" id="3.40.1110.10">
    <property type="entry name" value="Calcium-transporting ATPase, cytoplasmic domain N"/>
    <property type="match status" value="1"/>
</dbReference>
<feature type="binding site" evidence="17">
    <location>
        <position position="690"/>
    </location>
    <ligand>
        <name>ATP</name>
        <dbReference type="ChEBI" id="CHEBI:30616"/>
    </ligand>
</feature>
<dbReference type="PRINTS" id="PR00119">
    <property type="entry name" value="CATATPASE"/>
</dbReference>
<dbReference type="InterPro" id="IPR006539">
    <property type="entry name" value="P-type_ATPase_IV"/>
</dbReference>
<sequence>MTERIRLVQLSSTNASANANATASGSINGRVHERTHSGQDHNGDDIPPRGESSSPRLSLGPLASQRTNAHNSSSGGVPSSYSAAAKKARTSDLLDEGLGNTYADRDEEQLIGSPSPHASSPPADRHYSSPAFPQRQPRIFQLPVTFDQRKPRQRSYAPNAVRNQKYSLMSFVPMVLYEQFKFFFNLYFLLVALSQFIPSLQIGYLFTYFGPLVFVLLVTMAKEANDDWKRRKRDLESNSQHYPVLNPETGTFMHLPSSALVVGDLVQINKNQRVPADLVLLRTHDRQSASCFVRTDQLDGETDWKLRVAVHATQVCASDAAVASEQWVVDAEAPSKDIHTFEGTMTPVRTGAASFGQQHVEPLTVDNMLWMNTVLASPDPVLGCVVYTGADTRAVMNTNAPTAKVGLLDMEYHHDYFSGFHGAWIVYLVRFLILFSSIIPISLRVNLDMGKLFYAQQIMHDPEIPDTIVRTSTIPEELGRIEYLLSDKTGTLTRNEMDMKKVHVGTMSFATDSFDEMRALVAAAVAGGHHSAAHPPLSPTLAPSTPTLLSTSLTANSWTSTAAGGAATSAGAKRHAAKTRDMSSRARDLVLALALCHNVNLIVSELDGSISLQAASPDEIALVRWATSMGISLVHRDANSIRLRLPNDQVLEFEILHVFPFTSESKRMGIVVRDVNPATNPSGEGMFLQKGADAVMTRLVQYNDWLEEECGNMSREGLRTLVVGRKRLSHDQLARFLEAYHAARTTLVSRAEAMQAVVAQFLERDLEILGLTGVEDKLQDDVRPTLEALRNAGIKVWMLTGDKIETATCIALSSKLVSRQQAIYTLSKVRSATEADEELDRLAHVTDACLIIDGESLAFCLEFTRTRFLAWATRLPAVVCCRCSPTQKAQVTELIKEFTGKRVCCIGDGGNDVSMIQAAHVGVGIVGKEGRQASLAADFSAVFSAIFYFAPIALYQGMLLVGYTTIYTMAPVTVQGPGQGPTPLVQDFFVWLLVSVYQGGAIMMFALVLFDNDFVHVVSISFTSLVFNELLMVALEIVTWHRYMVWAQVWTGVVYLASMAILPEFDLDFILTWSLCGR</sequence>
<dbReference type="STRING" id="765915.A0A1Y2HKD2"/>
<feature type="binding site" evidence="18">
    <location>
        <position position="487"/>
    </location>
    <ligand>
        <name>Mg(2+)</name>
        <dbReference type="ChEBI" id="CHEBI:18420"/>
    </ligand>
</feature>